<name>A0A934X4D6_9MICO</name>
<proteinExistence type="predicted"/>
<evidence type="ECO:0000256" key="1">
    <source>
        <dbReference type="SAM" id="SignalP"/>
    </source>
</evidence>
<gene>
    <name evidence="2" type="ORF">IPF40_04070</name>
</gene>
<feature type="chain" id="PRO_5037826766" evidence="1">
    <location>
        <begin position="32"/>
        <end position="153"/>
    </location>
</feature>
<keyword evidence="1" id="KW-0732">Signal</keyword>
<sequence length="153" mass="16953">MKLSTRRPRRALAAALLAAALPLVAVSTALASTTESGCTVSPLRPVFDHVNSAGVKVIRYNMTVTCDANRTVEIEQHVHEADTINADDHITTSNRLRFFGSTDTVTMWLENSLPDTEIGDEEMYQHVSFRVTSNGVTSPWTDWEDSPEQQFSK</sequence>
<reference evidence="2 3" key="1">
    <citation type="submission" date="2020-10" db="EMBL/GenBank/DDBJ databases">
        <title>Connecting structure to function with the recovery of over 1000 high-quality activated sludge metagenome-assembled genomes encoding full-length rRNA genes using long-read sequencing.</title>
        <authorList>
            <person name="Singleton C.M."/>
            <person name="Petriglieri F."/>
            <person name="Kristensen J.M."/>
            <person name="Kirkegaard R.H."/>
            <person name="Michaelsen T.Y."/>
            <person name="Andersen M.H."/>
            <person name="Karst S.M."/>
            <person name="Dueholm M.S."/>
            <person name="Nielsen P.H."/>
            <person name="Albertsen M."/>
        </authorList>
    </citation>
    <scope>NUCLEOTIDE SEQUENCE [LARGE SCALE GENOMIC DNA]</scope>
    <source>
        <strain evidence="2">AalE_18-Q3-R2-46_BAT3C.188</strain>
    </source>
</reference>
<evidence type="ECO:0000313" key="3">
    <source>
        <dbReference type="Proteomes" id="UP000718281"/>
    </source>
</evidence>
<evidence type="ECO:0000313" key="2">
    <source>
        <dbReference type="EMBL" id="MBK6300250.1"/>
    </source>
</evidence>
<comment type="caution">
    <text evidence="2">The sequence shown here is derived from an EMBL/GenBank/DDBJ whole genome shotgun (WGS) entry which is preliminary data.</text>
</comment>
<dbReference type="Proteomes" id="UP000718281">
    <property type="component" value="Unassembled WGS sequence"/>
</dbReference>
<dbReference type="AlphaFoldDB" id="A0A934X4D6"/>
<feature type="signal peptide" evidence="1">
    <location>
        <begin position="1"/>
        <end position="31"/>
    </location>
</feature>
<organism evidence="2 3">
    <name type="scientific">Candidatus Phosphoribacter hodrii</name>
    <dbReference type="NCBI Taxonomy" id="2953743"/>
    <lineage>
        <taxon>Bacteria</taxon>
        <taxon>Bacillati</taxon>
        <taxon>Actinomycetota</taxon>
        <taxon>Actinomycetes</taxon>
        <taxon>Micrococcales</taxon>
        <taxon>Dermatophilaceae</taxon>
        <taxon>Candidatus Phosphoribacter</taxon>
    </lineage>
</organism>
<accession>A0A934X4D6</accession>
<protein>
    <submittedName>
        <fullName evidence="2">Uncharacterized protein</fullName>
    </submittedName>
</protein>
<dbReference type="EMBL" id="JADIXZ010000003">
    <property type="protein sequence ID" value="MBK6300250.1"/>
    <property type="molecule type" value="Genomic_DNA"/>
</dbReference>